<accession>K0RNE0</accession>
<name>K0RNE0_THAOC</name>
<keyword evidence="3" id="KW-1185">Reference proteome</keyword>
<proteinExistence type="predicted"/>
<evidence type="ECO:0000313" key="2">
    <source>
        <dbReference type="EMBL" id="EJK55268.1"/>
    </source>
</evidence>
<comment type="caution">
    <text evidence="2">The sequence shown here is derived from an EMBL/GenBank/DDBJ whole genome shotgun (WGS) entry which is preliminary data.</text>
</comment>
<reference evidence="2 3" key="1">
    <citation type="journal article" date="2012" name="Genome Biol.">
        <title>Genome and low-iron response of an oceanic diatom adapted to chronic iron limitation.</title>
        <authorList>
            <person name="Lommer M."/>
            <person name="Specht M."/>
            <person name="Roy A.S."/>
            <person name="Kraemer L."/>
            <person name="Andreson R."/>
            <person name="Gutowska M.A."/>
            <person name="Wolf J."/>
            <person name="Bergner S.V."/>
            <person name="Schilhabel M.B."/>
            <person name="Klostermeier U.C."/>
            <person name="Beiko R.G."/>
            <person name="Rosenstiel P."/>
            <person name="Hippler M."/>
            <person name="Laroche J."/>
        </authorList>
    </citation>
    <scope>NUCLEOTIDE SEQUENCE [LARGE SCALE GENOMIC DNA]</scope>
    <source>
        <strain evidence="2 3">CCMP1005</strain>
    </source>
</reference>
<dbReference type="EMBL" id="AGNL01034433">
    <property type="protein sequence ID" value="EJK55268.1"/>
    <property type="molecule type" value="Genomic_DNA"/>
</dbReference>
<dbReference type="AlphaFoldDB" id="K0RNE0"/>
<feature type="region of interest" description="Disordered" evidence="1">
    <location>
        <begin position="1"/>
        <end position="34"/>
    </location>
</feature>
<evidence type="ECO:0000313" key="3">
    <source>
        <dbReference type="Proteomes" id="UP000266841"/>
    </source>
</evidence>
<dbReference type="Proteomes" id="UP000266841">
    <property type="component" value="Unassembled WGS sequence"/>
</dbReference>
<protein>
    <submittedName>
        <fullName evidence="2">Uncharacterized protein</fullName>
    </submittedName>
</protein>
<gene>
    <name evidence="2" type="ORF">THAOC_25015</name>
</gene>
<organism evidence="2 3">
    <name type="scientific">Thalassiosira oceanica</name>
    <name type="common">Marine diatom</name>
    <dbReference type="NCBI Taxonomy" id="159749"/>
    <lineage>
        <taxon>Eukaryota</taxon>
        <taxon>Sar</taxon>
        <taxon>Stramenopiles</taxon>
        <taxon>Ochrophyta</taxon>
        <taxon>Bacillariophyta</taxon>
        <taxon>Coscinodiscophyceae</taxon>
        <taxon>Thalassiosirophycidae</taxon>
        <taxon>Thalassiosirales</taxon>
        <taxon>Thalassiosiraceae</taxon>
        <taxon>Thalassiosira</taxon>
    </lineage>
</organism>
<evidence type="ECO:0000256" key="1">
    <source>
        <dbReference type="SAM" id="MobiDB-lite"/>
    </source>
</evidence>
<sequence>MRSFLLPRPALRTARSRRGAGRTPARPGRDPTPSFYPPFRPLGIVAPLLVSSLAFYLDVAGRDFQPSSTASVAAGGVTLWLSGTPVVRLAPSPTMNTRRGRSMDRLDDVGRLWAPTDATNDQTTKRPNDDRLFLSDEEDRVERARFRMDSAGHIRFPSDVPNSSIRIAFGLHVDSTYEFEDVCFSLVQGPLALE</sequence>